<feature type="transmembrane region" description="Helical" evidence="1">
    <location>
        <begin position="356"/>
        <end position="376"/>
    </location>
</feature>
<dbReference type="InterPro" id="IPR052529">
    <property type="entry name" value="Bact_Transport_Assoc"/>
</dbReference>
<accession>A0ABW5AT00</accession>
<protein>
    <submittedName>
        <fullName evidence="3">DUF418 domain-containing protein</fullName>
    </submittedName>
</protein>
<keyword evidence="1" id="KW-0812">Transmembrane</keyword>
<gene>
    <name evidence="3" type="ORF">ACFSJT_04995</name>
</gene>
<dbReference type="EMBL" id="JBHUHY010000003">
    <property type="protein sequence ID" value="MFD2186138.1"/>
    <property type="molecule type" value="Genomic_DNA"/>
</dbReference>
<dbReference type="RefSeq" id="WP_378319120.1">
    <property type="nucleotide sequence ID" value="NZ_JBHUHY010000003.1"/>
</dbReference>
<dbReference type="PANTHER" id="PTHR30590:SF2">
    <property type="entry name" value="INNER MEMBRANE PROTEIN"/>
    <property type="match status" value="1"/>
</dbReference>
<organism evidence="3 4">
    <name type="scientific">Aquimarina celericrescens</name>
    <dbReference type="NCBI Taxonomy" id="1964542"/>
    <lineage>
        <taxon>Bacteria</taxon>
        <taxon>Pseudomonadati</taxon>
        <taxon>Bacteroidota</taxon>
        <taxon>Flavobacteriia</taxon>
        <taxon>Flavobacteriales</taxon>
        <taxon>Flavobacteriaceae</taxon>
        <taxon>Aquimarina</taxon>
    </lineage>
</organism>
<evidence type="ECO:0000313" key="4">
    <source>
        <dbReference type="Proteomes" id="UP001597344"/>
    </source>
</evidence>
<keyword evidence="1" id="KW-0472">Membrane</keyword>
<comment type="caution">
    <text evidence="3">The sequence shown here is derived from an EMBL/GenBank/DDBJ whole genome shotgun (WGS) entry which is preliminary data.</text>
</comment>
<evidence type="ECO:0000259" key="2">
    <source>
        <dbReference type="Pfam" id="PF04235"/>
    </source>
</evidence>
<feature type="transmembrane region" description="Helical" evidence="1">
    <location>
        <begin position="290"/>
        <end position="308"/>
    </location>
</feature>
<feature type="transmembrane region" description="Helical" evidence="1">
    <location>
        <begin position="216"/>
        <end position="236"/>
    </location>
</feature>
<feature type="transmembrane region" description="Helical" evidence="1">
    <location>
        <begin position="248"/>
        <end position="270"/>
    </location>
</feature>
<dbReference type="Pfam" id="PF04235">
    <property type="entry name" value="DUF418"/>
    <property type="match status" value="1"/>
</dbReference>
<feature type="transmembrane region" description="Helical" evidence="1">
    <location>
        <begin position="329"/>
        <end position="350"/>
    </location>
</feature>
<proteinExistence type="predicted"/>
<feature type="transmembrane region" description="Helical" evidence="1">
    <location>
        <begin position="52"/>
        <end position="79"/>
    </location>
</feature>
<evidence type="ECO:0000256" key="1">
    <source>
        <dbReference type="SAM" id="Phobius"/>
    </source>
</evidence>
<feature type="transmembrane region" description="Helical" evidence="1">
    <location>
        <begin position="139"/>
        <end position="159"/>
    </location>
</feature>
<reference evidence="4" key="1">
    <citation type="journal article" date="2019" name="Int. J. Syst. Evol. Microbiol.">
        <title>The Global Catalogue of Microorganisms (GCM) 10K type strain sequencing project: providing services to taxonomists for standard genome sequencing and annotation.</title>
        <authorList>
            <consortium name="The Broad Institute Genomics Platform"/>
            <consortium name="The Broad Institute Genome Sequencing Center for Infectious Disease"/>
            <person name="Wu L."/>
            <person name="Ma J."/>
        </authorList>
    </citation>
    <scope>NUCLEOTIDE SEQUENCE [LARGE SCALE GENOMIC DNA]</scope>
    <source>
        <strain evidence="4">DT92</strain>
    </source>
</reference>
<sequence length="401" mass="45646">MKTSIPNRIVIIDALRGFALAGVALVHMTEQYIASAPTDNLMEVTNGTFDNILSGIIGFFIMGKFFALFSILFGLSFFIQMESAANRGQNFAGRFLWRVFLLFIIGYIHQIFYKGDILTIYALLAPFLIPFYKINNKWVILISGCFLLSIPRFISYMILGTESAFGFSSFMDFNSELNTSYINTLKEGNITDVFIANAGQGMLQKMDFQISFFGRFYLTYGYFLIGLWLGKIGLFQNVENNIPMIKRWLIRALVFFIIALLITGGLFALAPQPVDFKSWIHVLGINAYDWSNMALTAIILCGFILIYMKNRGGKYLSFFAPYGRMALTNYIFQSIIGTSILFGWGLGFLGKIQTSFLFVIAIILIAFQTIFSKIWLIHFRYGPLEWLWRSATLGKLQSFKK</sequence>
<evidence type="ECO:0000313" key="3">
    <source>
        <dbReference type="EMBL" id="MFD2186138.1"/>
    </source>
</evidence>
<dbReference type="Proteomes" id="UP001597344">
    <property type="component" value="Unassembled WGS sequence"/>
</dbReference>
<dbReference type="InterPro" id="IPR007349">
    <property type="entry name" value="DUF418"/>
</dbReference>
<feature type="domain" description="DUF418" evidence="2">
    <location>
        <begin position="229"/>
        <end position="395"/>
    </location>
</feature>
<dbReference type="PANTHER" id="PTHR30590">
    <property type="entry name" value="INNER MEMBRANE PROTEIN"/>
    <property type="match status" value="1"/>
</dbReference>
<keyword evidence="4" id="KW-1185">Reference proteome</keyword>
<name>A0ABW5AT00_9FLAO</name>
<keyword evidence="1" id="KW-1133">Transmembrane helix</keyword>
<feature type="transmembrane region" description="Helical" evidence="1">
    <location>
        <begin position="115"/>
        <end position="132"/>
    </location>
</feature>
<feature type="transmembrane region" description="Helical" evidence="1">
    <location>
        <begin position="91"/>
        <end position="109"/>
    </location>
</feature>